<protein>
    <recommendedName>
        <fullName evidence="4">VASt domain-containing protein</fullName>
    </recommendedName>
</protein>
<dbReference type="InterPro" id="IPR031968">
    <property type="entry name" value="VASt"/>
</dbReference>
<dbReference type="AlphaFoldDB" id="A0A8T2IKF7"/>
<dbReference type="PANTHER" id="PTHR23319">
    <property type="entry name" value="GRAM DOMAIN CONTAINING 1B, ISOFORM E"/>
    <property type="match status" value="1"/>
</dbReference>
<evidence type="ECO:0000256" key="1">
    <source>
        <dbReference type="ARBA" id="ARBA00004370"/>
    </source>
</evidence>
<comment type="caution">
    <text evidence="5">The sequence shown here is derived from an EMBL/GenBank/DDBJ whole genome shotgun (WGS) entry which is preliminary data.</text>
</comment>
<keyword evidence="6" id="KW-1185">Reference proteome</keyword>
<dbReference type="Pfam" id="PF16016">
    <property type="entry name" value="VASt"/>
    <property type="match status" value="1"/>
</dbReference>
<dbReference type="GO" id="GO:0032366">
    <property type="term" value="P:intracellular sterol transport"/>
    <property type="evidence" value="ECO:0007669"/>
    <property type="project" value="TreeGrafter"/>
</dbReference>
<gene>
    <name evidence="5" type="ORF">GDO86_019117</name>
</gene>
<feature type="non-terminal residue" evidence="5">
    <location>
        <position position="1"/>
    </location>
</feature>
<dbReference type="Proteomes" id="UP000812440">
    <property type="component" value="Unassembled WGS sequence"/>
</dbReference>
<dbReference type="PANTHER" id="PTHR23319:SF1">
    <property type="entry name" value="PROTEIN ASTER-C"/>
    <property type="match status" value="1"/>
</dbReference>
<feature type="region of interest" description="Disordered" evidence="3">
    <location>
        <begin position="1"/>
        <end position="50"/>
    </location>
</feature>
<dbReference type="GO" id="GO:0120020">
    <property type="term" value="F:cholesterol transfer activity"/>
    <property type="evidence" value="ECO:0007669"/>
    <property type="project" value="TreeGrafter"/>
</dbReference>
<dbReference type="InterPro" id="IPR051482">
    <property type="entry name" value="Cholesterol_transport"/>
</dbReference>
<dbReference type="OrthoDB" id="2162691at2759"/>
<name>A0A8T2IKF7_9PIPI</name>
<evidence type="ECO:0000313" key="6">
    <source>
        <dbReference type="Proteomes" id="UP000812440"/>
    </source>
</evidence>
<dbReference type="GO" id="GO:0015485">
    <property type="term" value="F:cholesterol binding"/>
    <property type="evidence" value="ECO:0007669"/>
    <property type="project" value="TreeGrafter"/>
</dbReference>
<evidence type="ECO:0000313" key="5">
    <source>
        <dbReference type="EMBL" id="KAG8431288.1"/>
    </source>
</evidence>
<proteinExistence type="predicted"/>
<evidence type="ECO:0000256" key="2">
    <source>
        <dbReference type="ARBA" id="ARBA00023136"/>
    </source>
</evidence>
<organism evidence="5 6">
    <name type="scientific">Hymenochirus boettgeri</name>
    <name type="common">Congo dwarf clawed frog</name>
    <dbReference type="NCBI Taxonomy" id="247094"/>
    <lineage>
        <taxon>Eukaryota</taxon>
        <taxon>Metazoa</taxon>
        <taxon>Chordata</taxon>
        <taxon>Craniata</taxon>
        <taxon>Vertebrata</taxon>
        <taxon>Euteleostomi</taxon>
        <taxon>Amphibia</taxon>
        <taxon>Batrachia</taxon>
        <taxon>Anura</taxon>
        <taxon>Pipoidea</taxon>
        <taxon>Pipidae</taxon>
        <taxon>Pipinae</taxon>
        <taxon>Hymenochirus</taxon>
    </lineage>
</organism>
<reference evidence="5" key="1">
    <citation type="thesis" date="2020" institute="ProQuest LLC" country="789 East Eisenhower Parkway, Ann Arbor, MI, USA">
        <title>Comparative Genomics and Chromosome Evolution.</title>
        <authorList>
            <person name="Mudd A.B."/>
        </authorList>
    </citation>
    <scope>NUCLEOTIDE SEQUENCE</scope>
    <source>
        <strain evidence="5">Female2</strain>
        <tissue evidence="5">Blood</tissue>
    </source>
</reference>
<evidence type="ECO:0000259" key="4">
    <source>
        <dbReference type="PROSITE" id="PS51778"/>
    </source>
</evidence>
<feature type="domain" description="VASt" evidence="4">
    <location>
        <begin position="99"/>
        <end position="269"/>
    </location>
</feature>
<comment type="subcellular location">
    <subcellularLocation>
        <location evidence="1">Membrane</location>
    </subcellularLocation>
</comment>
<feature type="compositionally biased region" description="Polar residues" evidence="3">
    <location>
        <begin position="9"/>
        <end position="36"/>
    </location>
</feature>
<dbReference type="GO" id="GO:0005789">
    <property type="term" value="C:endoplasmic reticulum membrane"/>
    <property type="evidence" value="ECO:0007669"/>
    <property type="project" value="TreeGrafter"/>
</dbReference>
<feature type="region of interest" description="Disordered" evidence="3">
    <location>
        <begin position="265"/>
        <end position="319"/>
    </location>
</feature>
<sequence>MQRGPNTKDGISQNTETDSPSSTPSKWLSLKSSPEESQGEKVARNFPLPTERKQSLRNIIGSPELALDLNGNENRHLERSSFSDTPDEDDSKCLEEQIEGRFYINRSFYITAERMFQLLFTQSRFMHNFLKSRKVFDLESTPWQLDCNGNQARTVTYTITINNPLIGKFTTATEKQVLYKDHGGHTYVVEAEVLTHDVPYHDYFYTVNKFFILRTSTDKCRLRVCTDVKYRKQPWGLVKTFIERNSWSGLEDYFKQMTSELMMEESSLGSALGDGGKSLRRRRRNQNRNVGDHSPKHSAQHGPANAGLGARVELSETKR</sequence>
<dbReference type="GO" id="GO:0140268">
    <property type="term" value="C:endoplasmic reticulum-plasma membrane contact site"/>
    <property type="evidence" value="ECO:0007669"/>
    <property type="project" value="TreeGrafter"/>
</dbReference>
<dbReference type="GO" id="GO:0005886">
    <property type="term" value="C:plasma membrane"/>
    <property type="evidence" value="ECO:0007669"/>
    <property type="project" value="TreeGrafter"/>
</dbReference>
<keyword evidence="2" id="KW-0472">Membrane</keyword>
<evidence type="ECO:0000256" key="3">
    <source>
        <dbReference type="SAM" id="MobiDB-lite"/>
    </source>
</evidence>
<dbReference type="EMBL" id="JAACNH010000263">
    <property type="protein sequence ID" value="KAG8431288.1"/>
    <property type="molecule type" value="Genomic_DNA"/>
</dbReference>
<dbReference type="PROSITE" id="PS51778">
    <property type="entry name" value="VAST"/>
    <property type="match status" value="1"/>
</dbReference>
<accession>A0A8T2IKF7</accession>